<evidence type="ECO:0000313" key="1">
    <source>
        <dbReference type="EMBL" id="PIS13911.1"/>
    </source>
</evidence>
<name>A0A2H0WMN2_9BACT</name>
<organism evidence="1 2">
    <name type="scientific">Candidatus Shapirobacteria bacterium CG09_land_8_20_14_0_10_47_13</name>
    <dbReference type="NCBI Taxonomy" id="1974481"/>
    <lineage>
        <taxon>Bacteria</taxon>
        <taxon>Candidatus Shapironibacteriota</taxon>
    </lineage>
</organism>
<sequence length="82" mass="9175">MQRQKLIKRAQLIVGLPARVRETMARGQSFPEDNLNDLEILSDRAKKALEGVGHGHRFALIAFLTPSGQLEGQPDLLEEIIK</sequence>
<dbReference type="Proteomes" id="UP000230033">
    <property type="component" value="Unassembled WGS sequence"/>
</dbReference>
<dbReference type="EMBL" id="PEZJ01000020">
    <property type="protein sequence ID" value="PIS13911.1"/>
    <property type="molecule type" value="Genomic_DNA"/>
</dbReference>
<protein>
    <submittedName>
        <fullName evidence="1">Uncharacterized protein</fullName>
    </submittedName>
</protein>
<comment type="caution">
    <text evidence="1">The sequence shown here is derived from an EMBL/GenBank/DDBJ whole genome shotgun (WGS) entry which is preliminary data.</text>
</comment>
<proteinExistence type="predicted"/>
<evidence type="ECO:0000313" key="2">
    <source>
        <dbReference type="Proteomes" id="UP000230033"/>
    </source>
</evidence>
<gene>
    <name evidence="1" type="ORF">COT65_01570</name>
</gene>
<accession>A0A2H0WMN2</accession>
<dbReference type="AlphaFoldDB" id="A0A2H0WMN2"/>
<reference evidence="2" key="1">
    <citation type="submission" date="2017-09" db="EMBL/GenBank/DDBJ databases">
        <title>Depth-based differentiation of microbial function through sediment-hosted aquifers and enrichment of novel symbionts in the deep terrestrial subsurface.</title>
        <authorList>
            <person name="Probst A.J."/>
            <person name="Ladd B."/>
            <person name="Jarett J.K."/>
            <person name="Geller-Mcgrath D.E."/>
            <person name="Sieber C.M.K."/>
            <person name="Emerson J.B."/>
            <person name="Anantharaman K."/>
            <person name="Thomas B.C."/>
            <person name="Malmstrom R."/>
            <person name="Stieglmeier M."/>
            <person name="Klingl A."/>
            <person name="Woyke T."/>
            <person name="Ryan C.M."/>
            <person name="Banfield J.F."/>
        </authorList>
    </citation>
    <scope>NUCLEOTIDE SEQUENCE [LARGE SCALE GENOMIC DNA]</scope>
</reference>